<dbReference type="GO" id="GO:0051537">
    <property type="term" value="F:2 iron, 2 sulfur cluster binding"/>
    <property type="evidence" value="ECO:0007669"/>
    <property type="project" value="InterPro"/>
</dbReference>
<organism evidence="1 2">
    <name type="scientific">Bacillus thermotolerans</name>
    <name type="common">Quasibacillus thermotolerans</name>
    <dbReference type="NCBI Taxonomy" id="1221996"/>
    <lineage>
        <taxon>Bacteria</taxon>
        <taxon>Bacillati</taxon>
        <taxon>Bacillota</taxon>
        <taxon>Bacilli</taxon>
        <taxon>Bacillales</taxon>
        <taxon>Bacillaceae</taxon>
        <taxon>Bacillus</taxon>
    </lineage>
</organism>
<sequence length="243" mass="28002">MWTEEEKHFLEERFRFLIKEPGQGDIRLSGLTDPDQLNRFLKESREKICSDKPKVAGSIFMKRYAFLLGGALASWSIFRKVPSLQAVEAQFLHYGNDGKWLPKFEVGTSLSESGTPDEWIRHTGEVAAALKKATKLSDLIIWENVFIRVFSLYELIQNDQTLIDIQERAKADFEWLLGNEQAPLFGDYNNNPLARYSQTKVKVEERDEKIRPRMTCCFSYLLDKPGAKNCKTCPKTCVPVKEK</sequence>
<reference evidence="1" key="1">
    <citation type="submission" date="2015-02" db="EMBL/GenBank/DDBJ databases">
        <title>Genome Assembly of Bacillaceae bacterium MTCC 8252.</title>
        <authorList>
            <person name="Verma A."/>
            <person name="Khatri I."/>
            <person name="Mual P."/>
            <person name="Subramanian S."/>
            <person name="Krishnamurthi S."/>
        </authorList>
    </citation>
    <scope>NUCLEOTIDE SEQUENCE [LARGE SCALE GENOMIC DNA]</scope>
    <source>
        <strain evidence="1">MTCC 8252</strain>
    </source>
</reference>
<dbReference type="Proteomes" id="UP000031563">
    <property type="component" value="Unassembled WGS sequence"/>
</dbReference>
<dbReference type="RefSeq" id="WP_175286613.1">
    <property type="nucleotide sequence ID" value="NZ_JWIR02000019.1"/>
</dbReference>
<evidence type="ECO:0000313" key="1">
    <source>
        <dbReference type="EMBL" id="KKB41709.1"/>
    </source>
</evidence>
<protein>
    <recommendedName>
        <fullName evidence="3">Siderophore-iron reductase FhuF</fullName>
    </recommendedName>
</protein>
<comment type="caution">
    <text evidence="1">The sequence shown here is derived from an EMBL/GenBank/DDBJ whole genome shotgun (WGS) entry which is preliminary data.</text>
</comment>
<gene>
    <name evidence="1" type="ORF">QY95_00516</name>
</gene>
<dbReference type="STRING" id="1221996.QY95_00516"/>
<name>A0A0F5I7V2_BACTR</name>
<proteinExistence type="predicted"/>
<evidence type="ECO:0008006" key="3">
    <source>
        <dbReference type="Google" id="ProtNLM"/>
    </source>
</evidence>
<keyword evidence="2" id="KW-1185">Reference proteome</keyword>
<accession>A0A0F5I7V2</accession>
<evidence type="ECO:0000313" key="2">
    <source>
        <dbReference type="Proteomes" id="UP000031563"/>
    </source>
</evidence>
<dbReference type="AlphaFoldDB" id="A0A0F5I7V2"/>
<dbReference type="EMBL" id="JWIR02000019">
    <property type="protein sequence ID" value="KKB41709.1"/>
    <property type="molecule type" value="Genomic_DNA"/>
</dbReference>